<evidence type="ECO:0000256" key="5">
    <source>
        <dbReference type="ARBA" id="ARBA00022776"/>
    </source>
</evidence>
<evidence type="ECO:0000256" key="4">
    <source>
        <dbReference type="ARBA" id="ARBA00022618"/>
    </source>
</evidence>
<keyword evidence="11" id="KW-1185">Reference proteome</keyword>
<evidence type="ECO:0000256" key="3">
    <source>
        <dbReference type="ARBA" id="ARBA00022019"/>
    </source>
</evidence>
<evidence type="ECO:0000256" key="8">
    <source>
        <dbReference type="SAM" id="Coils"/>
    </source>
</evidence>
<feature type="coiled-coil region" evidence="8">
    <location>
        <begin position="142"/>
        <end position="279"/>
    </location>
</feature>
<feature type="compositionally biased region" description="Polar residues" evidence="9">
    <location>
        <begin position="25"/>
        <end position="35"/>
    </location>
</feature>
<comment type="similarity">
    <text evidence="2">Belongs to the MAD1 family.</text>
</comment>
<feature type="compositionally biased region" description="Polar residues" evidence="9">
    <location>
        <begin position="1"/>
        <end position="13"/>
    </location>
</feature>
<feature type="compositionally biased region" description="Low complexity" evidence="9">
    <location>
        <begin position="57"/>
        <end position="67"/>
    </location>
</feature>
<sequence length="788" mass="88701">MEANKSGRQSLFRASTASSSASTFRPAQSTTRPGSTANAATTTTTNTAKVGKRPLRTTTTTSSSSSMAPFSVTKAATAADVAATLDSFRDATNAVKAAAAPRLQQQHQELPLARPSSTATSKVQSIQDVELDSVDLFVDSDLVNAKRTIKLLERELLMQKDDSERRIITLESENARLKQNMQDSLSKIGKLERDCTFLLESNKKLEESQQLKDAEREQKDKESSFITTKLQSENASLTEQLSVTNEQLRDLERRREHEIRNSKREADQYRQRLQALELQSQHEMAVAAKTAALKQTGDLQSQISSLESKLISLKHGNASSPDSFQTIKKQLEDQLAYIHTLETSNTHLKTESQRLRTAHQSSTAQEEKIRTLEIQVRAMDSLRTRLVEAEAEATTLKAEKRRWSSLLRESDLSSNGEVTPLGLARALETERLERAREMERVSEELADVKVLRAHVGELEVEIGELRKRLADEEAKAEVQSRQVKRLEKGRDLVAGEVAFLREQLTAVRFQDVDADTGINDNLLRDQILELEALIERYRARVADLEVELQSASNMPSIPNVEAQSDFTAVKRKLEDKVKQLEKEVENFDNQIFVLERAIGQGAFDRDNLKVLQLAENPESKAFVIRKELLDTLQAENKALKARLLGSEFGGLVPVEVVKSIELESRRLQGLIDERDKRILRLREVFMDKSKEFKEAVFSLLGYRVEFQESLVRLISTYADPQDDSSFLFSSQENDNGTMQIVGGSPARVQELNQLRQHYVLEGGSVPAFLAFVTLKGWERHYGVEDMEQ</sequence>
<dbReference type="GO" id="GO:0000776">
    <property type="term" value="C:kinetochore"/>
    <property type="evidence" value="ECO:0007669"/>
    <property type="project" value="TreeGrafter"/>
</dbReference>
<feature type="compositionally biased region" description="Low complexity" evidence="9">
    <location>
        <begin position="14"/>
        <end position="23"/>
    </location>
</feature>
<dbReference type="InterPro" id="IPR008672">
    <property type="entry name" value="Mad1"/>
</dbReference>
<evidence type="ECO:0000256" key="1">
    <source>
        <dbReference type="ARBA" id="ARBA00004123"/>
    </source>
</evidence>
<dbReference type="STRING" id="329046.A0A1Y2CA64"/>
<dbReference type="GO" id="GO:0007094">
    <property type="term" value="P:mitotic spindle assembly checkpoint signaling"/>
    <property type="evidence" value="ECO:0007669"/>
    <property type="project" value="InterPro"/>
</dbReference>
<dbReference type="AlphaFoldDB" id="A0A1Y2CA64"/>
<dbReference type="EMBL" id="MCGO01000024">
    <property type="protein sequence ID" value="ORY43787.1"/>
    <property type="molecule type" value="Genomic_DNA"/>
</dbReference>
<dbReference type="PANTHER" id="PTHR23168:SF0">
    <property type="entry name" value="MITOTIC SPINDLE ASSEMBLY CHECKPOINT PROTEIN MAD1"/>
    <property type="match status" value="1"/>
</dbReference>
<keyword evidence="7" id="KW-0131">Cell cycle</keyword>
<evidence type="ECO:0000313" key="11">
    <source>
        <dbReference type="Proteomes" id="UP000193642"/>
    </source>
</evidence>
<keyword evidence="8" id="KW-0175">Coiled coil</keyword>
<evidence type="ECO:0000256" key="7">
    <source>
        <dbReference type="ARBA" id="ARBA00023306"/>
    </source>
</evidence>
<dbReference type="GO" id="GO:0051301">
    <property type="term" value="P:cell division"/>
    <property type="evidence" value="ECO:0007669"/>
    <property type="project" value="UniProtKB-KW"/>
</dbReference>
<keyword evidence="5" id="KW-0498">Mitosis</keyword>
<name>A0A1Y2CA64_9FUNG</name>
<dbReference type="Proteomes" id="UP000193642">
    <property type="component" value="Unassembled WGS sequence"/>
</dbReference>
<protein>
    <recommendedName>
        <fullName evidence="3">Spindle assembly checkpoint component MAD1</fullName>
    </recommendedName>
</protein>
<proteinExistence type="inferred from homology"/>
<dbReference type="Gene3D" id="6.10.250.90">
    <property type="match status" value="1"/>
</dbReference>
<reference evidence="10 11" key="1">
    <citation type="submission" date="2016-07" db="EMBL/GenBank/DDBJ databases">
        <title>Pervasive Adenine N6-methylation of Active Genes in Fungi.</title>
        <authorList>
            <consortium name="DOE Joint Genome Institute"/>
            <person name="Mondo S.J."/>
            <person name="Dannebaum R.O."/>
            <person name="Kuo R.C."/>
            <person name="Labutti K."/>
            <person name="Haridas S."/>
            <person name="Kuo A."/>
            <person name="Salamov A."/>
            <person name="Ahrendt S.R."/>
            <person name="Lipzen A."/>
            <person name="Sullivan W."/>
            <person name="Andreopoulos W.B."/>
            <person name="Clum A."/>
            <person name="Lindquist E."/>
            <person name="Daum C."/>
            <person name="Ramamoorthy G.K."/>
            <person name="Gryganskyi A."/>
            <person name="Culley D."/>
            <person name="Magnuson J.K."/>
            <person name="James T.Y."/>
            <person name="O'Malley M.A."/>
            <person name="Stajich J.E."/>
            <person name="Spatafora J.W."/>
            <person name="Visel A."/>
            <person name="Grigoriev I.V."/>
        </authorList>
    </citation>
    <scope>NUCLEOTIDE SEQUENCE [LARGE SCALE GENOMIC DNA]</scope>
    <source>
        <strain evidence="10 11">JEL800</strain>
    </source>
</reference>
<dbReference type="PANTHER" id="PTHR23168">
    <property type="entry name" value="MITOTIC SPINDLE ASSEMBLY CHECKPOINT PROTEIN MAD1 MITOTIC ARREST DEFICIENT-LIKE PROTEIN 1"/>
    <property type="match status" value="1"/>
</dbReference>
<accession>A0A1Y2CA64</accession>
<gene>
    <name evidence="10" type="ORF">BCR33DRAFT_785598</name>
</gene>
<dbReference type="Pfam" id="PF05557">
    <property type="entry name" value="MAD"/>
    <property type="match status" value="1"/>
</dbReference>
<evidence type="ECO:0000256" key="2">
    <source>
        <dbReference type="ARBA" id="ARBA00008029"/>
    </source>
</evidence>
<dbReference type="GO" id="GO:0072686">
    <property type="term" value="C:mitotic spindle"/>
    <property type="evidence" value="ECO:0007669"/>
    <property type="project" value="TreeGrafter"/>
</dbReference>
<dbReference type="SUPFAM" id="SSF75704">
    <property type="entry name" value="Mitotic arrest deficient-like 1, Mad1"/>
    <property type="match status" value="1"/>
</dbReference>
<evidence type="ECO:0000256" key="9">
    <source>
        <dbReference type="SAM" id="MobiDB-lite"/>
    </source>
</evidence>
<dbReference type="OrthoDB" id="331602at2759"/>
<feature type="compositionally biased region" description="Low complexity" evidence="9">
    <location>
        <begin position="36"/>
        <end position="48"/>
    </location>
</feature>
<feature type="coiled-coil region" evidence="8">
    <location>
        <begin position="527"/>
        <end position="597"/>
    </location>
</feature>
<keyword evidence="4" id="KW-0132">Cell division</keyword>
<evidence type="ECO:0000313" key="10">
    <source>
        <dbReference type="EMBL" id="ORY43787.1"/>
    </source>
</evidence>
<organism evidence="10 11">
    <name type="scientific">Rhizoclosmatium globosum</name>
    <dbReference type="NCBI Taxonomy" id="329046"/>
    <lineage>
        <taxon>Eukaryota</taxon>
        <taxon>Fungi</taxon>
        <taxon>Fungi incertae sedis</taxon>
        <taxon>Chytridiomycota</taxon>
        <taxon>Chytridiomycota incertae sedis</taxon>
        <taxon>Chytridiomycetes</taxon>
        <taxon>Chytridiales</taxon>
        <taxon>Chytriomycetaceae</taxon>
        <taxon>Rhizoclosmatium</taxon>
    </lineage>
</organism>
<feature type="coiled-coil region" evidence="8">
    <location>
        <begin position="372"/>
        <end position="489"/>
    </location>
</feature>
<comment type="caution">
    <text evidence="10">The sequence shown here is derived from an EMBL/GenBank/DDBJ whole genome shotgun (WGS) entry which is preliminary data.</text>
</comment>
<dbReference type="GO" id="GO:0051315">
    <property type="term" value="P:attachment of mitotic spindle microtubules to kinetochore"/>
    <property type="evidence" value="ECO:0007669"/>
    <property type="project" value="TreeGrafter"/>
</dbReference>
<evidence type="ECO:0000256" key="6">
    <source>
        <dbReference type="ARBA" id="ARBA00023242"/>
    </source>
</evidence>
<dbReference type="Gene3D" id="3.30.457.60">
    <property type="match status" value="1"/>
</dbReference>
<comment type="subcellular location">
    <subcellularLocation>
        <location evidence="1">Nucleus</location>
    </subcellularLocation>
</comment>
<dbReference type="GO" id="GO:0005635">
    <property type="term" value="C:nuclear envelope"/>
    <property type="evidence" value="ECO:0007669"/>
    <property type="project" value="TreeGrafter"/>
</dbReference>
<keyword evidence="6" id="KW-0539">Nucleus</keyword>
<feature type="region of interest" description="Disordered" evidence="9">
    <location>
        <begin position="1"/>
        <end position="67"/>
    </location>
</feature>